<dbReference type="AlphaFoldDB" id="A0A9P5D7K6"/>
<protein>
    <submittedName>
        <fullName evidence="1">Uncharacterized protein</fullName>
    </submittedName>
</protein>
<dbReference type="Proteomes" id="UP000749293">
    <property type="component" value="Unassembled WGS sequence"/>
</dbReference>
<dbReference type="GeneID" id="55971488"/>
<comment type="caution">
    <text evidence="1">The sequence shown here is derived from an EMBL/GenBank/DDBJ whole genome shotgun (WGS) entry which is preliminary data.</text>
</comment>
<evidence type="ECO:0000313" key="2">
    <source>
        <dbReference type="Proteomes" id="UP000749293"/>
    </source>
</evidence>
<name>A0A9P5D7K6_9HYPO</name>
<keyword evidence="2" id="KW-1185">Reference proteome</keyword>
<dbReference type="RefSeq" id="XP_035323246.1">
    <property type="nucleotide sequence ID" value="XM_035467234.1"/>
</dbReference>
<dbReference type="EMBL" id="JAANYQ010000004">
    <property type="protein sequence ID" value="KAF4124594.1"/>
    <property type="molecule type" value="Genomic_DNA"/>
</dbReference>
<proteinExistence type="predicted"/>
<sequence>MDSESFTVSASSSGLRVFVKPTVDSLAATPDWLATASDGD</sequence>
<reference evidence="1" key="1">
    <citation type="submission" date="2020-03" db="EMBL/GenBank/DDBJ databases">
        <title>Site-based positive gene gene selection in Geosmithia morbida across the United States reveals a broad range of putative effectors and factors for local host and environmental adapation.</title>
        <authorList>
            <person name="Onufrak A."/>
            <person name="Murdoch R.W."/>
            <person name="Gazis R."/>
            <person name="Huff M."/>
            <person name="Staton M."/>
            <person name="Klingeman W."/>
            <person name="Hadziabdic D."/>
        </authorList>
    </citation>
    <scope>NUCLEOTIDE SEQUENCE</scope>
    <source>
        <strain evidence="1">1262</strain>
    </source>
</reference>
<accession>A0A9P5D7K6</accession>
<evidence type="ECO:0000313" key="1">
    <source>
        <dbReference type="EMBL" id="KAF4124594.1"/>
    </source>
</evidence>
<organism evidence="1 2">
    <name type="scientific">Geosmithia morbida</name>
    <dbReference type="NCBI Taxonomy" id="1094350"/>
    <lineage>
        <taxon>Eukaryota</taxon>
        <taxon>Fungi</taxon>
        <taxon>Dikarya</taxon>
        <taxon>Ascomycota</taxon>
        <taxon>Pezizomycotina</taxon>
        <taxon>Sordariomycetes</taxon>
        <taxon>Hypocreomycetidae</taxon>
        <taxon>Hypocreales</taxon>
        <taxon>Bionectriaceae</taxon>
        <taxon>Geosmithia</taxon>
    </lineage>
</organism>
<gene>
    <name evidence="1" type="ORF">GMORB2_5260</name>
</gene>